<sequence>MEARRVKRTGSMQVGGSRMRTSVGGGLLGAGGGRGSMNGGRMGGPVGGGIAGGPSLSIVNPLDVLRQRLLLEIARRRMRQSEDQILANRELLKSIGKREATSKTKYNTKRIDVFKMKEGDIYVIEFVADPHRQMGRPT</sequence>
<reference evidence="6" key="1">
    <citation type="submission" date="2013-04" db="EMBL/GenBank/DDBJ databases">
        <authorList>
            <person name="Qu J."/>
            <person name="Murali S.C."/>
            <person name="Bandaranaike D."/>
            <person name="Bellair M."/>
            <person name="Blankenburg K."/>
            <person name="Chao H."/>
            <person name="Dinh H."/>
            <person name="Doddapaneni H."/>
            <person name="Downs B."/>
            <person name="Dugan-Rocha S."/>
            <person name="Elkadiri S."/>
            <person name="Gnanaolivu R.D."/>
            <person name="Hernandez B."/>
            <person name="Javaid M."/>
            <person name="Jayaseelan J.C."/>
            <person name="Lee S."/>
            <person name="Li M."/>
            <person name="Ming W."/>
            <person name="Munidasa M."/>
            <person name="Muniz J."/>
            <person name="Nguyen L."/>
            <person name="Ongeri F."/>
            <person name="Osuji N."/>
            <person name="Pu L.-L."/>
            <person name="Puazo M."/>
            <person name="Qu C."/>
            <person name="Quiroz J."/>
            <person name="Raj R."/>
            <person name="Weissenberger G."/>
            <person name="Xin Y."/>
            <person name="Zou X."/>
            <person name="Han Y."/>
            <person name="Richards S."/>
            <person name="Worley K."/>
            <person name="Muzny D."/>
            <person name="Gibbs R."/>
        </authorList>
    </citation>
    <scope>NUCLEOTIDE SEQUENCE</scope>
    <source>
        <strain evidence="6">Sampled in the wild</strain>
    </source>
</reference>
<dbReference type="Proteomes" id="UP000792457">
    <property type="component" value="Unassembled WGS sequence"/>
</dbReference>
<protein>
    <recommendedName>
        <fullName evidence="5">Corticotropin-releasing factor domain-containing protein</fullName>
    </recommendedName>
</protein>
<keyword evidence="7" id="KW-1185">Reference proteome</keyword>
<dbReference type="Pfam" id="PF00473">
    <property type="entry name" value="CRF"/>
    <property type="match status" value="1"/>
</dbReference>
<feature type="region of interest" description="Disordered" evidence="4">
    <location>
        <begin position="1"/>
        <end position="46"/>
    </location>
</feature>
<evidence type="ECO:0000256" key="3">
    <source>
        <dbReference type="ARBA" id="ARBA00022702"/>
    </source>
</evidence>
<reference evidence="6" key="2">
    <citation type="submission" date="2017-10" db="EMBL/GenBank/DDBJ databases">
        <title>Ladona fulva Genome sequencing and assembly.</title>
        <authorList>
            <person name="Murali S."/>
            <person name="Richards S."/>
            <person name="Bandaranaike D."/>
            <person name="Bellair M."/>
            <person name="Blankenburg K."/>
            <person name="Chao H."/>
            <person name="Dinh H."/>
            <person name="Doddapaneni H."/>
            <person name="Dugan-Rocha S."/>
            <person name="Elkadiri S."/>
            <person name="Gnanaolivu R."/>
            <person name="Hernandez B."/>
            <person name="Skinner E."/>
            <person name="Javaid M."/>
            <person name="Lee S."/>
            <person name="Li M."/>
            <person name="Ming W."/>
            <person name="Munidasa M."/>
            <person name="Muniz J."/>
            <person name="Nguyen L."/>
            <person name="Hughes D."/>
            <person name="Osuji N."/>
            <person name="Pu L.-L."/>
            <person name="Puazo M."/>
            <person name="Qu C."/>
            <person name="Quiroz J."/>
            <person name="Raj R."/>
            <person name="Weissenberger G."/>
            <person name="Xin Y."/>
            <person name="Zou X."/>
            <person name="Han Y."/>
            <person name="Worley K."/>
            <person name="Muzny D."/>
            <person name="Gibbs R."/>
        </authorList>
    </citation>
    <scope>NUCLEOTIDE SEQUENCE</scope>
    <source>
        <strain evidence="6">Sampled in the wild</strain>
    </source>
</reference>
<dbReference type="InterPro" id="IPR000187">
    <property type="entry name" value="CRF"/>
</dbReference>
<dbReference type="PROSITE" id="PS00511">
    <property type="entry name" value="CRF"/>
    <property type="match status" value="1"/>
</dbReference>
<evidence type="ECO:0000256" key="2">
    <source>
        <dbReference type="ARBA" id="ARBA00022525"/>
    </source>
</evidence>
<comment type="caution">
    <text evidence="6">The sequence shown here is derived from an EMBL/GenBank/DDBJ whole genome shotgun (WGS) entry which is preliminary data.</text>
</comment>
<feature type="domain" description="Corticotropin-releasing factor" evidence="5">
    <location>
        <begin position="52"/>
        <end position="95"/>
    </location>
</feature>
<dbReference type="InterPro" id="IPR018446">
    <property type="entry name" value="Corticotropin-releasing_fac_CS"/>
</dbReference>
<dbReference type="GO" id="GO:0005179">
    <property type="term" value="F:hormone activity"/>
    <property type="evidence" value="ECO:0007669"/>
    <property type="project" value="UniProtKB-KW"/>
</dbReference>
<dbReference type="EMBL" id="KZ308331">
    <property type="protein sequence ID" value="KAG8227637.1"/>
    <property type="molecule type" value="Genomic_DNA"/>
</dbReference>
<dbReference type="OrthoDB" id="6418774at2759"/>
<dbReference type="SMART" id="SM00039">
    <property type="entry name" value="CRF"/>
    <property type="match status" value="1"/>
</dbReference>
<dbReference type="GO" id="GO:0005576">
    <property type="term" value="C:extracellular region"/>
    <property type="evidence" value="ECO:0007669"/>
    <property type="project" value="UniProtKB-SubCell"/>
</dbReference>
<feature type="compositionally biased region" description="Gly residues" evidence="4">
    <location>
        <begin position="23"/>
        <end position="46"/>
    </location>
</feature>
<keyword evidence="2" id="KW-0964">Secreted</keyword>
<comment type="subcellular location">
    <subcellularLocation>
        <location evidence="1">Secreted</location>
    </subcellularLocation>
</comment>
<keyword evidence="3" id="KW-0372">Hormone</keyword>
<name>A0A8K0K4P7_LADFU</name>
<accession>A0A8K0K4P7</accession>
<gene>
    <name evidence="6" type="ORF">J437_LFUL008714</name>
</gene>
<organism evidence="6 7">
    <name type="scientific">Ladona fulva</name>
    <name type="common">Scarce chaser dragonfly</name>
    <name type="synonym">Libellula fulva</name>
    <dbReference type="NCBI Taxonomy" id="123851"/>
    <lineage>
        <taxon>Eukaryota</taxon>
        <taxon>Metazoa</taxon>
        <taxon>Ecdysozoa</taxon>
        <taxon>Arthropoda</taxon>
        <taxon>Hexapoda</taxon>
        <taxon>Insecta</taxon>
        <taxon>Pterygota</taxon>
        <taxon>Palaeoptera</taxon>
        <taxon>Odonata</taxon>
        <taxon>Epiprocta</taxon>
        <taxon>Anisoptera</taxon>
        <taxon>Libelluloidea</taxon>
        <taxon>Libellulidae</taxon>
        <taxon>Ladona</taxon>
    </lineage>
</organism>
<evidence type="ECO:0000259" key="5">
    <source>
        <dbReference type="SMART" id="SM00039"/>
    </source>
</evidence>
<evidence type="ECO:0000256" key="4">
    <source>
        <dbReference type="SAM" id="MobiDB-lite"/>
    </source>
</evidence>
<evidence type="ECO:0000313" key="7">
    <source>
        <dbReference type="Proteomes" id="UP000792457"/>
    </source>
</evidence>
<dbReference type="AlphaFoldDB" id="A0A8K0K4P7"/>
<evidence type="ECO:0000313" key="6">
    <source>
        <dbReference type="EMBL" id="KAG8227637.1"/>
    </source>
</evidence>
<proteinExistence type="predicted"/>
<evidence type="ECO:0000256" key="1">
    <source>
        <dbReference type="ARBA" id="ARBA00004613"/>
    </source>
</evidence>